<gene>
    <name evidence="2" type="ORF">FH759_00405</name>
</gene>
<protein>
    <recommendedName>
        <fullName evidence="1">DUF6455 domain-containing protein</fullName>
    </recommendedName>
</protein>
<evidence type="ECO:0000313" key="3">
    <source>
        <dbReference type="Proteomes" id="UP000483078"/>
    </source>
</evidence>
<dbReference type="AlphaFoldDB" id="A0A7C9L9E2"/>
<evidence type="ECO:0000313" key="2">
    <source>
        <dbReference type="EMBL" id="MTJ03137.1"/>
    </source>
</evidence>
<comment type="caution">
    <text evidence="2">The sequence shown here is derived from an EMBL/GenBank/DDBJ whole genome shotgun (WGS) entry which is preliminary data.</text>
</comment>
<name>A0A7C9L9E2_9RHOB</name>
<accession>A0A7C9L9E2</accession>
<feature type="domain" description="DUF6455" evidence="1">
    <location>
        <begin position="1"/>
        <end position="84"/>
    </location>
</feature>
<evidence type="ECO:0000259" key="1">
    <source>
        <dbReference type="Pfam" id="PF20056"/>
    </source>
</evidence>
<dbReference type="InterPro" id="IPR045601">
    <property type="entry name" value="DUF6455"/>
</dbReference>
<organism evidence="2 3">
    <name type="scientific">Sediminimonas qiaohouensis</name>
    <dbReference type="NCBI Taxonomy" id="552061"/>
    <lineage>
        <taxon>Bacteria</taxon>
        <taxon>Pseudomonadati</taxon>
        <taxon>Pseudomonadota</taxon>
        <taxon>Alphaproteobacteria</taxon>
        <taxon>Rhodobacterales</taxon>
        <taxon>Roseobacteraceae</taxon>
        <taxon>Sediminimonas</taxon>
    </lineage>
</organism>
<dbReference type="RefSeq" id="WP_273247580.1">
    <property type="nucleotide sequence ID" value="NZ_VENJ01000002.1"/>
</dbReference>
<proteinExistence type="predicted"/>
<sequence length="85" mass="9326">MYENQTIRTHAALVDRMASALGLDLEEEVMSGRLDYDALPDLVLRCTGCSQPDSCAAWLNAEHGAGEHAPCYCRNAKALETLRKS</sequence>
<dbReference type="Pfam" id="PF20056">
    <property type="entry name" value="DUF6455"/>
    <property type="match status" value="1"/>
</dbReference>
<dbReference type="Proteomes" id="UP000483078">
    <property type="component" value="Unassembled WGS sequence"/>
</dbReference>
<reference evidence="2 3" key="1">
    <citation type="submission" date="2019-06" db="EMBL/GenBank/DDBJ databases">
        <title>Enrichment of Autotrophic Halophilic Microorganisms from Red Sea Brine Pool Using Microbial Electrosynthesis System.</title>
        <authorList>
            <person name="Alqahtani M.F."/>
            <person name="Bajracharya S."/>
            <person name="Katuri K.P."/>
            <person name="Ali M."/>
            <person name="Saikaly P.E."/>
        </authorList>
    </citation>
    <scope>NUCLEOTIDE SEQUENCE [LARGE SCALE GENOMIC DNA]</scope>
    <source>
        <strain evidence="2">MES6</strain>
    </source>
</reference>
<dbReference type="EMBL" id="VENJ01000002">
    <property type="protein sequence ID" value="MTJ03137.1"/>
    <property type="molecule type" value="Genomic_DNA"/>
</dbReference>